<organism evidence="2 3">
    <name type="scientific">Bosea vestrisii</name>
    <dbReference type="NCBI Taxonomy" id="151416"/>
    <lineage>
        <taxon>Bacteria</taxon>
        <taxon>Pseudomonadati</taxon>
        <taxon>Pseudomonadota</taxon>
        <taxon>Alphaproteobacteria</taxon>
        <taxon>Hyphomicrobiales</taxon>
        <taxon>Boseaceae</taxon>
        <taxon>Bosea</taxon>
    </lineage>
</organism>
<comment type="caution">
    <text evidence="2">The sequence shown here is derived from an EMBL/GenBank/DDBJ whole genome shotgun (WGS) entry which is preliminary data.</text>
</comment>
<accession>A0ABW0H3X5</accession>
<dbReference type="Proteomes" id="UP001596104">
    <property type="component" value="Unassembled WGS sequence"/>
</dbReference>
<evidence type="ECO:0000313" key="2">
    <source>
        <dbReference type="EMBL" id="MFC5391620.1"/>
    </source>
</evidence>
<reference evidence="3" key="1">
    <citation type="journal article" date="2019" name="Int. J. Syst. Evol. Microbiol.">
        <title>The Global Catalogue of Microorganisms (GCM) 10K type strain sequencing project: providing services to taxonomists for standard genome sequencing and annotation.</title>
        <authorList>
            <consortium name="The Broad Institute Genomics Platform"/>
            <consortium name="The Broad Institute Genome Sequencing Center for Infectious Disease"/>
            <person name="Wu L."/>
            <person name="Ma J."/>
        </authorList>
    </citation>
    <scope>NUCLEOTIDE SEQUENCE [LARGE SCALE GENOMIC DNA]</scope>
    <source>
        <strain evidence="3">CGMCC 1.16326</strain>
    </source>
</reference>
<sequence>MSWKVKLDRQREWPAKTFIDEIGFKDPTLFLLRQLPEIERIRNLPDRSSLYETNWQAVADWLKALVEVEANAGLVDQLTPAEAERAKAAILGFFTSPAAETQPKPPPTTSSSEPGSAKTLIE</sequence>
<dbReference type="EMBL" id="JBHSLV010000007">
    <property type="protein sequence ID" value="MFC5391620.1"/>
    <property type="molecule type" value="Genomic_DNA"/>
</dbReference>
<proteinExistence type="predicted"/>
<feature type="region of interest" description="Disordered" evidence="1">
    <location>
        <begin position="96"/>
        <end position="122"/>
    </location>
</feature>
<evidence type="ECO:0008006" key="4">
    <source>
        <dbReference type="Google" id="ProtNLM"/>
    </source>
</evidence>
<keyword evidence="3" id="KW-1185">Reference proteome</keyword>
<evidence type="ECO:0000313" key="3">
    <source>
        <dbReference type="Proteomes" id="UP001596104"/>
    </source>
</evidence>
<protein>
    <recommendedName>
        <fullName evidence="4">Tail assembly chaperone</fullName>
    </recommendedName>
</protein>
<gene>
    <name evidence="2" type="ORF">ACFPPC_03075</name>
</gene>
<evidence type="ECO:0000256" key="1">
    <source>
        <dbReference type="SAM" id="MobiDB-lite"/>
    </source>
</evidence>
<dbReference type="RefSeq" id="WP_377006423.1">
    <property type="nucleotide sequence ID" value="NZ_JBHSLV010000007.1"/>
</dbReference>
<name>A0ABW0H3X5_9HYPH</name>